<organism evidence="2 3">
    <name type="scientific">Paramecium primaurelia</name>
    <dbReference type="NCBI Taxonomy" id="5886"/>
    <lineage>
        <taxon>Eukaryota</taxon>
        <taxon>Sar</taxon>
        <taxon>Alveolata</taxon>
        <taxon>Ciliophora</taxon>
        <taxon>Intramacronucleata</taxon>
        <taxon>Oligohymenophorea</taxon>
        <taxon>Peniculida</taxon>
        <taxon>Parameciidae</taxon>
        <taxon>Paramecium</taxon>
    </lineage>
</organism>
<proteinExistence type="predicted"/>
<dbReference type="OMA" id="FHSPKYN"/>
<accession>A0A8S1PLN8</accession>
<evidence type="ECO:0000313" key="3">
    <source>
        <dbReference type="Proteomes" id="UP000688137"/>
    </source>
</evidence>
<keyword evidence="1" id="KW-0175">Coiled coil</keyword>
<gene>
    <name evidence="2" type="ORF">PPRIM_AZ9-3.1.T1220045</name>
</gene>
<feature type="coiled-coil region" evidence="1">
    <location>
        <begin position="150"/>
        <end position="177"/>
    </location>
</feature>
<comment type="caution">
    <text evidence="2">The sequence shown here is derived from an EMBL/GenBank/DDBJ whole genome shotgun (WGS) entry which is preliminary data.</text>
</comment>
<dbReference type="Proteomes" id="UP000688137">
    <property type="component" value="Unassembled WGS sequence"/>
</dbReference>
<dbReference type="AlphaFoldDB" id="A0A8S1PLN8"/>
<reference evidence="2" key="1">
    <citation type="submission" date="2021-01" db="EMBL/GenBank/DDBJ databases">
        <authorList>
            <consortium name="Genoscope - CEA"/>
            <person name="William W."/>
        </authorList>
    </citation>
    <scope>NUCLEOTIDE SEQUENCE</scope>
</reference>
<dbReference type="EMBL" id="CAJJDM010000125">
    <property type="protein sequence ID" value="CAD8103811.1"/>
    <property type="molecule type" value="Genomic_DNA"/>
</dbReference>
<protein>
    <submittedName>
        <fullName evidence="2">Uncharacterized protein</fullName>
    </submittedName>
</protein>
<keyword evidence="3" id="KW-1185">Reference proteome</keyword>
<sequence>MLKKYLSSCSSNEQIQQKQTLTKINLTQKTIDYGTPKTQLNLGSIENSPLNIQYPTSEPNVSSKPSEQYLLKNDNSPAISGSPKQDFDLLITQRDDTLKFRSASQNQKKLQLKRQSSEKQCSSNEKIRVFDVFNQSPRLNKQPSTSNTYITTKENLKVQLQQQKHNLQNQSKIATNNVNYQPQNNALQKQSCKPPISSRLNESREILQYMRKNSINNKKCSHFKDEGGTQKNQLFFHSPKYNESAAFSSSGKTHLQDAQTNLKYDKDTPKNENILELLLLSTQELNNKFKNKQLERNESEEKIPVKIRVRAGSRFPKDFFE</sequence>
<evidence type="ECO:0000256" key="1">
    <source>
        <dbReference type="SAM" id="Coils"/>
    </source>
</evidence>
<evidence type="ECO:0000313" key="2">
    <source>
        <dbReference type="EMBL" id="CAD8103811.1"/>
    </source>
</evidence>
<name>A0A8S1PLN8_PARPR</name>